<dbReference type="PANTHER" id="PTHR30283:SF4">
    <property type="entry name" value="PEROXIDE STRESS RESISTANCE PROTEIN YAAA"/>
    <property type="match status" value="1"/>
</dbReference>
<dbReference type="Pfam" id="PF03883">
    <property type="entry name" value="H2O2_YaaD"/>
    <property type="match status" value="1"/>
</dbReference>
<evidence type="ECO:0000313" key="4">
    <source>
        <dbReference type="Proteomes" id="UP000261032"/>
    </source>
</evidence>
<comment type="caution">
    <text evidence="3">The sequence shown here is derived from an EMBL/GenBank/DDBJ whole genome shotgun (WGS) entry which is preliminary data.</text>
</comment>
<sequence length="241" mass="28688">MKIIIAPAKVMKTKQVNIETTDILFKDKTTQLHNYLMKFNLDQLHDIMKISFKMADTVYSYFHNEYTAVPALYCYQGTVFKQLSLKDYDADDFVYLEQYLNILSAYYGILKYNSAITPYRLDMIMKIDFNLYQFWQDEIDNYFKNEDYIISLASKEFTKMLSHPHIINIDFVEDKAGKMVRNSMYVKQARGKMLDLMVKNKISDLDSLKRLTFDGYIYHEELSTDDNYVYIRNGKQTYKKL</sequence>
<dbReference type="HAMAP" id="MF_00652">
    <property type="entry name" value="UPF0246"/>
    <property type="match status" value="1"/>
</dbReference>
<dbReference type="EMBL" id="JAQLKE010000019">
    <property type="protein sequence ID" value="MDB7084482.1"/>
    <property type="molecule type" value="Genomic_DNA"/>
</dbReference>
<evidence type="ECO:0000256" key="1">
    <source>
        <dbReference type="HAMAP-Rule" id="MF_00652"/>
    </source>
</evidence>
<dbReference type="EMBL" id="QUSL01000036">
    <property type="protein sequence ID" value="RGD79469.1"/>
    <property type="molecule type" value="Genomic_DNA"/>
</dbReference>
<proteinExistence type="inferred from homology"/>
<dbReference type="GO" id="GO:0005829">
    <property type="term" value="C:cytosol"/>
    <property type="evidence" value="ECO:0007669"/>
    <property type="project" value="TreeGrafter"/>
</dbReference>
<name>A0A3E3E950_9FIRM</name>
<gene>
    <name evidence="3" type="ORF">DXB93_16100</name>
    <name evidence="2" type="ORF">PM738_11770</name>
</gene>
<organism evidence="3 4">
    <name type="scientific">Thomasclavelia ramosa</name>
    <dbReference type="NCBI Taxonomy" id="1547"/>
    <lineage>
        <taxon>Bacteria</taxon>
        <taxon>Bacillati</taxon>
        <taxon>Bacillota</taxon>
        <taxon>Erysipelotrichia</taxon>
        <taxon>Erysipelotrichales</taxon>
        <taxon>Coprobacillaceae</taxon>
        <taxon>Thomasclavelia</taxon>
    </lineage>
</organism>
<evidence type="ECO:0000313" key="2">
    <source>
        <dbReference type="EMBL" id="MDB7084482.1"/>
    </source>
</evidence>
<reference evidence="3 4" key="1">
    <citation type="submission" date="2018-08" db="EMBL/GenBank/DDBJ databases">
        <title>A genome reference for cultivated species of the human gut microbiota.</title>
        <authorList>
            <person name="Zou Y."/>
            <person name="Xue W."/>
            <person name="Luo G."/>
        </authorList>
    </citation>
    <scope>NUCLEOTIDE SEQUENCE [LARGE SCALE GENOMIC DNA]</scope>
    <source>
        <strain evidence="3 4">OM06-4</strain>
    </source>
</reference>
<protein>
    <recommendedName>
        <fullName evidence="1">UPF0246 protein DXB93_16100</fullName>
    </recommendedName>
</protein>
<comment type="similarity">
    <text evidence="1">Belongs to the UPF0246 family.</text>
</comment>
<dbReference type="RefSeq" id="WP_008791924.1">
    <property type="nucleotide sequence ID" value="NZ_AP031443.1"/>
</dbReference>
<dbReference type="GO" id="GO:0033194">
    <property type="term" value="P:response to hydroperoxide"/>
    <property type="evidence" value="ECO:0007669"/>
    <property type="project" value="TreeGrafter"/>
</dbReference>
<dbReference type="Proteomes" id="UP001211987">
    <property type="component" value="Unassembled WGS sequence"/>
</dbReference>
<dbReference type="Proteomes" id="UP000261032">
    <property type="component" value="Unassembled WGS sequence"/>
</dbReference>
<evidence type="ECO:0000313" key="3">
    <source>
        <dbReference type="EMBL" id="RGD79469.1"/>
    </source>
</evidence>
<accession>A0A3E3E950</accession>
<dbReference type="AlphaFoldDB" id="A0A3E3E950"/>
<dbReference type="InterPro" id="IPR005583">
    <property type="entry name" value="YaaA"/>
</dbReference>
<reference evidence="2" key="2">
    <citation type="submission" date="2023-01" db="EMBL/GenBank/DDBJ databases">
        <title>Human gut microbiome strain richness.</title>
        <authorList>
            <person name="Chen-Liaw A."/>
        </authorList>
    </citation>
    <scope>NUCLEOTIDE SEQUENCE</scope>
    <source>
        <strain evidence="2">1001217st2_G6_1001217B_191108</strain>
    </source>
</reference>
<dbReference type="PANTHER" id="PTHR30283">
    <property type="entry name" value="PEROXIDE STRESS RESPONSE PROTEIN YAAA"/>
    <property type="match status" value="1"/>
</dbReference>